<dbReference type="InterPro" id="IPR010559">
    <property type="entry name" value="Sig_transdc_His_kin_internal"/>
</dbReference>
<dbReference type="SMART" id="SM00304">
    <property type="entry name" value="HAMP"/>
    <property type="match status" value="1"/>
</dbReference>
<dbReference type="EMBL" id="BDQX01000423">
    <property type="protein sequence ID" value="GBG11582.1"/>
    <property type="molecule type" value="Genomic_DNA"/>
</dbReference>
<organism evidence="9 10">
    <name type="scientific">Paenibacillus agaridevorans</name>
    <dbReference type="NCBI Taxonomy" id="171404"/>
    <lineage>
        <taxon>Bacteria</taxon>
        <taxon>Bacillati</taxon>
        <taxon>Bacillota</taxon>
        <taxon>Bacilli</taxon>
        <taxon>Bacillales</taxon>
        <taxon>Paenibacillaceae</taxon>
        <taxon>Paenibacillus</taxon>
    </lineage>
</organism>
<keyword evidence="3" id="KW-0597">Phosphoprotein</keyword>
<gene>
    <name evidence="9" type="ORF">PAT3040_06411</name>
</gene>
<evidence type="ECO:0000256" key="3">
    <source>
        <dbReference type="ARBA" id="ARBA00022553"/>
    </source>
</evidence>
<keyword evidence="2" id="KW-1003">Cell membrane</keyword>
<dbReference type="Gene3D" id="3.30.565.10">
    <property type="entry name" value="Histidine kinase-like ATPase, C-terminal domain"/>
    <property type="match status" value="1"/>
</dbReference>
<dbReference type="SMART" id="SM00387">
    <property type="entry name" value="HATPase_c"/>
    <property type="match status" value="1"/>
</dbReference>
<keyword evidence="7" id="KW-0812">Transmembrane</keyword>
<reference evidence="9 10" key="1">
    <citation type="submission" date="2017-08" db="EMBL/GenBank/DDBJ databases">
        <title>Substantial Increase in Enzyme Production by Combined Drug-Resistance Mutations in Paenibacillus agaridevorans.</title>
        <authorList>
            <person name="Tanaka Y."/>
            <person name="Funane K."/>
            <person name="Hosaka T."/>
            <person name="Shiwa Y."/>
            <person name="Fujita N."/>
            <person name="Miyazaki T."/>
            <person name="Yoshikawa H."/>
            <person name="Murakami K."/>
            <person name="Kasahara K."/>
            <person name="Inaoka T."/>
            <person name="Hiraga Y."/>
            <person name="Ochi K."/>
        </authorList>
    </citation>
    <scope>NUCLEOTIDE SEQUENCE [LARGE SCALE GENOMIC DNA]</scope>
    <source>
        <strain evidence="9 10">T-3040</strain>
    </source>
</reference>
<dbReference type="PANTHER" id="PTHR34220:SF7">
    <property type="entry name" value="SENSOR HISTIDINE KINASE YPDA"/>
    <property type="match status" value="1"/>
</dbReference>
<evidence type="ECO:0000256" key="5">
    <source>
        <dbReference type="ARBA" id="ARBA00022777"/>
    </source>
</evidence>
<feature type="transmembrane region" description="Helical" evidence="7">
    <location>
        <begin position="231"/>
        <end position="254"/>
    </location>
</feature>
<proteinExistence type="predicted"/>
<evidence type="ECO:0000256" key="2">
    <source>
        <dbReference type="ARBA" id="ARBA00022475"/>
    </source>
</evidence>
<feature type="domain" description="HAMP" evidence="8">
    <location>
        <begin position="252"/>
        <end position="304"/>
    </location>
</feature>
<keyword evidence="4" id="KW-0808">Transferase</keyword>
<dbReference type="CDD" id="cd06225">
    <property type="entry name" value="HAMP"/>
    <property type="match status" value="1"/>
</dbReference>
<dbReference type="InterPro" id="IPR003594">
    <property type="entry name" value="HATPase_dom"/>
</dbReference>
<dbReference type="SUPFAM" id="SSF158472">
    <property type="entry name" value="HAMP domain-like"/>
    <property type="match status" value="1"/>
</dbReference>
<evidence type="ECO:0000313" key="9">
    <source>
        <dbReference type="EMBL" id="GBG11582.1"/>
    </source>
</evidence>
<dbReference type="InterPro" id="IPR003660">
    <property type="entry name" value="HAMP_dom"/>
</dbReference>
<sequence>MAVYANSDDIVNLLAASASGRLADTVASYGPASSFLYSLLQGNDRLYAVSLLSMEGKVLYYSSKQGSSINLQQVADEAWFQETLARKGMPLLIEPHYKSYIDNKSPNNKAVLSISRTIIDFTNSKPLGVVVFDQEVSQFVQNVSDTEWERNQQFRIIGSSGASIYSNTEATETSDDDLQLLLQGAGESFRVESDAGSLLVHSNTLENYGWKVITSIPAEELSRKSLFLRDIHLSLLLFLILIAFLLSIFFTYLVNKPMKHLLLSLRKLGKGDFKTRVAIGGEDEFSQIGTTFNGMVENMERLIQENYQKDMLKNQAEFDALQSQINPHFLFNTLSSILAVLNKRDYERSSTMLRSLSDLFRYSLNRGAAIVAFQEELAHIQKYLYIQSCRFGSKYKVGYDIDEEVLANGIVRLSLQPLVENAIIHGLEPLKKGGELKITAKAFGDHYYIYIVNNGVGISDRKLNEINDKLQQSADIRERSQSDSLGMLNVDARIKLYYGKEFGLRLYRGNTGETGVKITLPARRLAT</sequence>
<dbReference type="Gene3D" id="6.10.340.10">
    <property type="match status" value="1"/>
</dbReference>
<dbReference type="PROSITE" id="PS50885">
    <property type="entry name" value="HAMP"/>
    <property type="match status" value="1"/>
</dbReference>
<dbReference type="GO" id="GO:0005886">
    <property type="term" value="C:plasma membrane"/>
    <property type="evidence" value="ECO:0007669"/>
    <property type="project" value="UniProtKB-SubCell"/>
</dbReference>
<evidence type="ECO:0000259" key="8">
    <source>
        <dbReference type="PROSITE" id="PS50885"/>
    </source>
</evidence>
<dbReference type="InterPro" id="IPR036890">
    <property type="entry name" value="HATPase_C_sf"/>
</dbReference>
<comment type="caution">
    <text evidence="9">The sequence shown here is derived from an EMBL/GenBank/DDBJ whole genome shotgun (WGS) entry which is preliminary data.</text>
</comment>
<dbReference type="Pfam" id="PF00672">
    <property type="entry name" value="HAMP"/>
    <property type="match status" value="1"/>
</dbReference>
<evidence type="ECO:0000256" key="4">
    <source>
        <dbReference type="ARBA" id="ARBA00022679"/>
    </source>
</evidence>
<keyword evidence="10" id="KW-1185">Reference proteome</keyword>
<protein>
    <recommendedName>
        <fullName evidence="8">HAMP domain-containing protein</fullName>
    </recommendedName>
</protein>
<keyword evidence="7" id="KW-1133">Transmembrane helix</keyword>
<evidence type="ECO:0000256" key="6">
    <source>
        <dbReference type="ARBA" id="ARBA00023136"/>
    </source>
</evidence>
<keyword evidence="6 7" id="KW-0472">Membrane</keyword>
<name>A0A2R5EXZ5_9BACL</name>
<evidence type="ECO:0000256" key="7">
    <source>
        <dbReference type="SAM" id="Phobius"/>
    </source>
</evidence>
<dbReference type="CDD" id="cd18773">
    <property type="entry name" value="PDC1_HK_sensor"/>
    <property type="match status" value="1"/>
</dbReference>
<accession>A0A2R5EXZ5</accession>
<dbReference type="AlphaFoldDB" id="A0A2R5EXZ5"/>
<dbReference type="Pfam" id="PF06580">
    <property type="entry name" value="His_kinase"/>
    <property type="match status" value="1"/>
</dbReference>
<dbReference type="Pfam" id="PF02518">
    <property type="entry name" value="HATPase_c"/>
    <property type="match status" value="1"/>
</dbReference>
<keyword evidence="5" id="KW-0418">Kinase</keyword>
<dbReference type="InterPro" id="IPR050640">
    <property type="entry name" value="Bact_2-comp_sensor_kinase"/>
</dbReference>
<dbReference type="PANTHER" id="PTHR34220">
    <property type="entry name" value="SENSOR HISTIDINE KINASE YPDA"/>
    <property type="match status" value="1"/>
</dbReference>
<dbReference type="Proteomes" id="UP000245202">
    <property type="component" value="Unassembled WGS sequence"/>
</dbReference>
<dbReference type="GO" id="GO:0000155">
    <property type="term" value="F:phosphorelay sensor kinase activity"/>
    <property type="evidence" value="ECO:0007669"/>
    <property type="project" value="InterPro"/>
</dbReference>
<evidence type="ECO:0000256" key="1">
    <source>
        <dbReference type="ARBA" id="ARBA00004651"/>
    </source>
</evidence>
<dbReference type="Gene3D" id="3.30.450.20">
    <property type="entry name" value="PAS domain"/>
    <property type="match status" value="2"/>
</dbReference>
<comment type="subcellular location">
    <subcellularLocation>
        <location evidence="1">Cell membrane</location>
        <topology evidence="1">Multi-pass membrane protein</topology>
    </subcellularLocation>
</comment>
<evidence type="ECO:0000313" key="10">
    <source>
        <dbReference type="Proteomes" id="UP000245202"/>
    </source>
</evidence>
<dbReference type="SUPFAM" id="SSF55874">
    <property type="entry name" value="ATPase domain of HSP90 chaperone/DNA topoisomerase II/histidine kinase"/>
    <property type="match status" value="1"/>
</dbReference>